<protein>
    <submittedName>
        <fullName evidence="1">Uncharacterized protein</fullName>
    </submittedName>
</protein>
<dbReference type="EMBL" id="CALNXK010000014">
    <property type="protein sequence ID" value="CAH3046320.1"/>
    <property type="molecule type" value="Genomic_DNA"/>
</dbReference>
<organism evidence="1 2">
    <name type="scientific">Porites lobata</name>
    <dbReference type="NCBI Taxonomy" id="104759"/>
    <lineage>
        <taxon>Eukaryota</taxon>
        <taxon>Metazoa</taxon>
        <taxon>Cnidaria</taxon>
        <taxon>Anthozoa</taxon>
        <taxon>Hexacorallia</taxon>
        <taxon>Scleractinia</taxon>
        <taxon>Fungiina</taxon>
        <taxon>Poritidae</taxon>
        <taxon>Porites</taxon>
    </lineage>
</organism>
<sequence length="118" mass="12932">MAEKICEEQQISFGNTEISENEVTFLDAIVYKGKGLTVGRTVVYQPKDGECQRVCRGGVGGPIILIETCSPSSECQGFSPEEKEEDGHCPGEEKGTCQCDKGDRLTQRMYLTPFAAVF</sequence>
<evidence type="ECO:0000313" key="2">
    <source>
        <dbReference type="Proteomes" id="UP001159405"/>
    </source>
</evidence>
<evidence type="ECO:0000313" key="1">
    <source>
        <dbReference type="EMBL" id="CAH3046320.1"/>
    </source>
</evidence>
<comment type="caution">
    <text evidence="1">The sequence shown here is derived from an EMBL/GenBank/DDBJ whole genome shotgun (WGS) entry which is preliminary data.</text>
</comment>
<proteinExistence type="predicted"/>
<dbReference type="Proteomes" id="UP001159405">
    <property type="component" value="Unassembled WGS sequence"/>
</dbReference>
<accession>A0ABN8N9T2</accession>
<name>A0ABN8N9T2_9CNID</name>
<keyword evidence="2" id="KW-1185">Reference proteome</keyword>
<reference evidence="1 2" key="1">
    <citation type="submission" date="2022-05" db="EMBL/GenBank/DDBJ databases">
        <authorList>
            <consortium name="Genoscope - CEA"/>
            <person name="William W."/>
        </authorList>
    </citation>
    <scope>NUCLEOTIDE SEQUENCE [LARGE SCALE GENOMIC DNA]</scope>
</reference>
<gene>
    <name evidence="1" type="ORF">PLOB_00008499</name>
</gene>